<keyword evidence="1" id="KW-0812">Transmembrane</keyword>
<reference evidence="2 3" key="1">
    <citation type="journal article" date="2014" name="Appl. Environ. Microbiol.">
        <title>Comparative Genome Analysis of 'Candidatus Methanoplasma termitum' Indicates a New Mode of Energy Metabolism in the Seventh Order of Methanogens.</title>
        <authorList>
            <person name="Lang K."/>
            <person name="Schuldes J."/>
            <person name="Klingl A."/>
            <person name="Poehlein A."/>
            <person name="Daniel R."/>
            <person name="Brune A."/>
        </authorList>
    </citation>
    <scope>NUCLEOTIDE SEQUENCE [LARGE SCALE GENOMIC DNA]</scope>
    <source>
        <strain evidence="3">Mpt1</strain>
    </source>
</reference>
<keyword evidence="1" id="KW-1133">Transmembrane helix</keyword>
<protein>
    <submittedName>
        <fullName evidence="2">Uncharacterized protein</fullName>
    </submittedName>
</protein>
<feature type="transmembrane region" description="Helical" evidence="1">
    <location>
        <begin position="105"/>
        <end position="126"/>
    </location>
</feature>
<feature type="transmembrane region" description="Helical" evidence="1">
    <location>
        <begin position="138"/>
        <end position="165"/>
    </location>
</feature>
<feature type="transmembrane region" description="Helical" evidence="1">
    <location>
        <begin position="78"/>
        <end position="99"/>
    </location>
</feature>
<dbReference type="KEGG" id="mear:Mpt1_c06310"/>
<sequence>MSFFGNTKTMGLVIIIAGIISLIGGIVAAITAVMEINGLDNLLPQVLKAIGALVVGIGLLWCGINIRKASDGSAALRIFVRVFGLIIIVKAILDLIGVIVGPEDFTISGTLVAFIIQLIIGCLILWVGNKIAGKNKNVLSKILWIILIIAFIVLAIMELLALLSLDLNADGALGLLIVGICMFIAFLMALVLCFSPDVKKAML</sequence>
<accession>A0A0A7LDY8</accession>
<evidence type="ECO:0000313" key="3">
    <source>
        <dbReference type="Proteomes" id="UP000030787"/>
    </source>
</evidence>
<feature type="transmembrane region" description="Helical" evidence="1">
    <location>
        <begin position="171"/>
        <end position="194"/>
    </location>
</feature>
<dbReference type="STRING" id="1577791.Mpt1_c06310"/>
<proteinExistence type="predicted"/>
<name>A0A0A7LDY8_9ARCH</name>
<feature type="transmembrane region" description="Helical" evidence="1">
    <location>
        <begin position="12"/>
        <end position="34"/>
    </location>
</feature>
<evidence type="ECO:0000313" key="2">
    <source>
        <dbReference type="EMBL" id="AIZ56517.1"/>
    </source>
</evidence>
<gene>
    <name evidence="2" type="ORF">Mpt1_c06310</name>
</gene>
<evidence type="ECO:0000256" key="1">
    <source>
        <dbReference type="SAM" id="Phobius"/>
    </source>
</evidence>
<dbReference type="EMBL" id="CP010070">
    <property type="protein sequence ID" value="AIZ56517.1"/>
    <property type="molecule type" value="Genomic_DNA"/>
</dbReference>
<feature type="transmembrane region" description="Helical" evidence="1">
    <location>
        <begin position="46"/>
        <end position="66"/>
    </location>
</feature>
<dbReference type="AlphaFoldDB" id="A0A0A7LDY8"/>
<dbReference type="HOGENOM" id="CLU_1346361_0_0_2"/>
<keyword evidence="3" id="KW-1185">Reference proteome</keyword>
<keyword evidence="1" id="KW-0472">Membrane</keyword>
<organism evidence="2 3">
    <name type="scientific">Candidatus Methanoplasma termitum</name>
    <dbReference type="NCBI Taxonomy" id="1577791"/>
    <lineage>
        <taxon>Archaea</taxon>
        <taxon>Methanobacteriati</taxon>
        <taxon>Thermoplasmatota</taxon>
        <taxon>Thermoplasmata</taxon>
        <taxon>Methanomassiliicoccales</taxon>
        <taxon>Methanomassiliicoccaceae</taxon>
        <taxon>Candidatus Methanoplasma</taxon>
    </lineage>
</organism>
<dbReference type="Proteomes" id="UP000030787">
    <property type="component" value="Chromosome"/>
</dbReference>